<dbReference type="Gene3D" id="3.40.50.1820">
    <property type="entry name" value="alpha/beta hydrolase"/>
    <property type="match status" value="1"/>
</dbReference>
<dbReference type="SUPFAM" id="SSF53474">
    <property type="entry name" value="alpha/beta-Hydrolases"/>
    <property type="match status" value="1"/>
</dbReference>
<comment type="caution">
    <text evidence="1">The sequence shown here is derived from an EMBL/GenBank/DDBJ whole genome shotgun (WGS) entry which is preliminary data.</text>
</comment>
<evidence type="ECO:0000313" key="1">
    <source>
        <dbReference type="EMBL" id="KAE9972183.1"/>
    </source>
</evidence>
<accession>A0A8H3UN42</accession>
<reference evidence="1 2" key="1">
    <citation type="submission" date="2018-12" db="EMBL/GenBank/DDBJ databases">
        <title>Venturia inaequalis Genome Resource.</title>
        <authorList>
            <person name="Lichtner F.J."/>
        </authorList>
    </citation>
    <scope>NUCLEOTIDE SEQUENCE [LARGE SCALE GENOMIC DNA]</scope>
    <source>
        <strain evidence="1 2">120213</strain>
    </source>
</reference>
<dbReference type="InterPro" id="IPR029058">
    <property type="entry name" value="AB_hydrolase_fold"/>
</dbReference>
<evidence type="ECO:0000313" key="2">
    <source>
        <dbReference type="Proteomes" id="UP000447873"/>
    </source>
</evidence>
<dbReference type="AlphaFoldDB" id="A0A8H3UN42"/>
<proteinExistence type="predicted"/>
<dbReference type="PANTHER" id="PTHR11005">
    <property type="entry name" value="LYSOSOMAL ACID LIPASE-RELATED"/>
    <property type="match status" value="1"/>
</dbReference>
<gene>
    <name evidence="1" type="ORF">EG328_005148</name>
</gene>
<dbReference type="Proteomes" id="UP000447873">
    <property type="component" value="Unassembled WGS sequence"/>
</dbReference>
<dbReference type="EMBL" id="WNWS01000277">
    <property type="protein sequence ID" value="KAE9972183.1"/>
    <property type="molecule type" value="Genomic_DNA"/>
</dbReference>
<organism evidence="1 2">
    <name type="scientific">Venturia inaequalis</name>
    <name type="common">Apple scab fungus</name>
    <dbReference type="NCBI Taxonomy" id="5025"/>
    <lineage>
        <taxon>Eukaryota</taxon>
        <taxon>Fungi</taxon>
        <taxon>Dikarya</taxon>
        <taxon>Ascomycota</taxon>
        <taxon>Pezizomycotina</taxon>
        <taxon>Dothideomycetes</taxon>
        <taxon>Pleosporomycetidae</taxon>
        <taxon>Venturiales</taxon>
        <taxon>Venturiaceae</taxon>
        <taxon>Venturia</taxon>
    </lineage>
</organism>
<name>A0A8H3UN42_VENIN</name>
<sequence>MTPQYAHLKPNDPNMWTWDVRHMTTRDLPALISRVCEVTEFEKVGLIAHSQGTTKTLISLSIDFTPELGQRLSVARLLAQPFTPVRSFKVGFFALSSCWIISGGIAYSASCFYTKYDCANGHSPCPSIWNDAIPGFSYMFKWSDTRWDRDLRTRGFLFSPMCISGEAMWWRLGQKKHCFARQGCSLNTKEELAAEDEEDAMDMARGKGLADIEIAAWFNARVPPLALWIAGRDELVDGQRLVRRFERDREPHAEVVHLSVLDEYEHLDVLWAMDSIDM</sequence>
<protein>
    <submittedName>
        <fullName evidence="1">Uncharacterized protein</fullName>
    </submittedName>
</protein>